<dbReference type="GO" id="GO:0009098">
    <property type="term" value="P:L-leucine biosynthetic process"/>
    <property type="evidence" value="ECO:0007669"/>
    <property type="project" value="UniProtKB-UniRule"/>
</dbReference>
<evidence type="ECO:0000256" key="5">
    <source>
        <dbReference type="ARBA" id="ARBA00022430"/>
    </source>
</evidence>
<dbReference type="FunFam" id="3.20.20.70:FF:000010">
    <property type="entry name" value="2-isopropylmalate synthase"/>
    <property type="match status" value="1"/>
</dbReference>
<sequence length="503" mass="54907">MSKRIKIFDTSLRDGEQSPGCTMNLKEKIVLAKQLERLNVDIIEAGFAIASPGDFESVKTVAEEIKNCSVASLARALEKDIDKAWEALKHAASPRIHTFIATSDIHMKYKLKMEPDAVLERAVNMVKYAKKYCSDIEFSAEDASRTNLDFLTRVVTEVIKAGATTVNIPDTVGYTTPEEYFSIIKHLKDNVPNIDKADISVHCHNDLGMAVANSLSAVRAGATQVECTINGIGERAGNAALEEVVMALNTRPDFFKAETRIVTTEIMKSSKLLSSITGVSVQPNKAIVGENAFAHESGIHQHGMLAERTTYEIMTPESVGLSKTNMVLGKHSGRHAFKDRLESLGFSLEQEELDSAFEQFKVLLDKKKKIYDKDLEAIVRKESISSPEAISLVNFVINSGSSITSTAVVKLERDGKVKEKVATGDGPIDAAYNAINKIVNLDFTLDDFSLDAVTEGNDSQGEATVKISSDGKSFTGRGLSTDIVESSIKAYLDAINKMIDQEA</sequence>
<dbReference type="InterPro" id="IPR005671">
    <property type="entry name" value="LeuA_bact_synth"/>
</dbReference>
<evidence type="ECO:0000256" key="9">
    <source>
        <dbReference type="ARBA" id="ARBA00022723"/>
    </source>
</evidence>
<name>A0A1S1V566_9FIRM</name>
<keyword evidence="6 12" id="KW-0963">Cytoplasm</keyword>
<feature type="domain" description="Pyruvate carboxyltransferase" evidence="13">
    <location>
        <begin position="5"/>
        <end position="267"/>
    </location>
</feature>
<evidence type="ECO:0000256" key="4">
    <source>
        <dbReference type="ARBA" id="ARBA00018198"/>
    </source>
</evidence>
<dbReference type="AlphaFoldDB" id="A0A1S1V566"/>
<dbReference type="CDD" id="cd07940">
    <property type="entry name" value="DRE_TIM_IPMS"/>
    <property type="match status" value="1"/>
</dbReference>
<dbReference type="PROSITE" id="PS50991">
    <property type="entry name" value="PYR_CT"/>
    <property type="match status" value="1"/>
</dbReference>
<dbReference type="FunFam" id="1.10.238.260:FF:000001">
    <property type="entry name" value="2-isopropylmalate synthase"/>
    <property type="match status" value="1"/>
</dbReference>
<dbReference type="FunFam" id="3.30.160.270:FF:000001">
    <property type="entry name" value="2-isopropylmalate synthase"/>
    <property type="match status" value="1"/>
</dbReference>
<dbReference type="HAMAP" id="MF_01025">
    <property type="entry name" value="LeuA_type1"/>
    <property type="match status" value="1"/>
</dbReference>
<organism evidence="14 15">
    <name type="scientific">Andreesenia angusta</name>
    <dbReference type="NCBI Taxonomy" id="39480"/>
    <lineage>
        <taxon>Bacteria</taxon>
        <taxon>Bacillati</taxon>
        <taxon>Bacillota</taxon>
        <taxon>Tissierellia</taxon>
        <taxon>Tissierellales</taxon>
        <taxon>Gottschalkiaceae</taxon>
        <taxon>Andreesenia</taxon>
    </lineage>
</organism>
<feature type="binding site" evidence="12">
    <location>
        <position position="204"/>
    </location>
    <ligand>
        <name>Mn(2+)</name>
        <dbReference type="ChEBI" id="CHEBI:29035"/>
    </ligand>
</feature>
<dbReference type="InterPro" id="IPR036230">
    <property type="entry name" value="LeuA_allosteric_dom_sf"/>
</dbReference>
<comment type="function">
    <text evidence="12">Catalyzes the condensation of the acetyl group of acetyl-CoA with 3-methyl-2-oxobutanoate (2-ketoisovalerate) to form 3-carboxy-3-hydroxy-4-methylpentanoate (2-isopropylmalate).</text>
</comment>
<dbReference type="Gene3D" id="3.30.160.270">
    <property type="match status" value="1"/>
</dbReference>
<dbReference type="InterPro" id="IPR054691">
    <property type="entry name" value="LeuA/HCS_post-cat"/>
</dbReference>
<evidence type="ECO:0000256" key="1">
    <source>
        <dbReference type="ARBA" id="ARBA00004689"/>
    </source>
</evidence>
<keyword evidence="11 12" id="KW-0100">Branched-chain amino acid biosynthesis</keyword>
<dbReference type="InterPro" id="IPR013709">
    <property type="entry name" value="2-isopropylmalate_synth_dimer"/>
</dbReference>
<dbReference type="UniPathway" id="UPA00048">
    <property type="reaction ID" value="UER00070"/>
</dbReference>
<dbReference type="SMART" id="SM00917">
    <property type="entry name" value="LeuA_dimer"/>
    <property type="match status" value="1"/>
</dbReference>
<feature type="binding site" evidence="12">
    <location>
        <position position="238"/>
    </location>
    <ligand>
        <name>Mn(2+)</name>
        <dbReference type="ChEBI" id="CHEBI:29035"/>
    </ligand>
</feature>
<dbReference type="Pfam" id="PF08502">
    <property type="entry name" value="LeuA_dimer"/>
    <property type="match status" value="1"/>
</dbReference>
<keyword evidence="8 12" id="KW-0808">Transferase</keyword>
<dbReference type="NCBIfam" id="NF002087">
    <property type="entry name" value="PRK00915.1-4"/>
    <property type="match status" value="1"/>
</dbReference>
<dbReference type="SUPFAM" id="SSF51569">
    <property type="entry name" value="Aldolase"/>
    <property type="match status" value="1"/>
</dbReference>
<dbReference type="EC" id="2.3.3.13" evidence="3 12"/>
<evidence type="ECO:0000313" key="14">
    <source>
        <dbReference type="EMBL" id="OHW61732.1"/>
    </source>
</evidence>
<evidence type="ECO:0000256" key="8">
    <source>
        <dbReference type="ARBA" id="ARBA00022679"/>
    </source>
</evidence>
<dbReference type="SUPFAM" id="SSF110921">
    <property type="entry name" value="2-isopropylmalate synthase LeuA, allosteric (dimerisation) domain"/>
    <property type="match status" value="1"/>
</dbReference>
<evidence type="ECO:0000256" key="11">
    <source>
        <dbReference type="ARBA" id="ARBA00023304"/>
    </source>
</evidence>
<evidence type="ECO:0000259" key="13">
    <source>
        <dbReference type="PROSITE" id="PS50991"/>
    </source>
</evidence>
<dbReference type="Pfam" id="PF00682">
    <property type="entry name" value="HMGL-like"/>
    <property type="match status" value="1"/>
</dbReference>
<evidence type="ECO:0000256" key="6">
    <source>
        <dbReference type="ARBA" id="ARBA00022490"/>
    </source>
</evidence>
<dbReference type="STRING" id="39480.EUAN_19110"/>
<dbReference type="PANTHER" id="PTHR10277">
    <property type="entry name" value="HOMOCITRATE SYNTHASE-RELATED"/>
    <property type="match status" value="1"/>
</dbReference>
<dbReference type="InterPro" id="IPR050073">
    <property type="entry name" value="2-IPM_HCS-like"/>
</dbReference>
<evidence type="ECO:0000256" key="7">
    <source>
        <dbReference type="ARBA" id="ARBA00022605"/>
    </source>
</evidence>
<comment type="similarity">
    <text evidence="2 12">Belongs to the alpha-IPM synthase/homocitrate synthase family. LeuA type 1 subfamily.</text>
</comment>
<keyword evidence="9 12" id="KW-0479">Metal-binding</keyword>
<dbReference type="InterPro" id="IPR013785">
    <property type="entry name" value="Aldolase_TIM"/>
</dbReference>
<dbReference type="NCBIfam" id="TIGR00973">
    <property type="entry name" value="leuA_bact"/>
    <property type="match status" value="1"/>
</dbReference>
<dbReference type="GO" id="GO:0005737">
    <property type="term" value="C:cytoplasm"/>
    <property type="evidence" value="ECO:0007669"/>
    <property type="project" value="UniProtKB-UniRule"/>
</dbReference>
<feature type="region of interest" description="Regulatory domain" evidence="12">
    <location>
        <begin position="391"/>
        <end position="503"/>
    </location>
</feature>
<dbReference type="NCBIfam" id="NF002085">
    <property type="entry name" value="PRK00915.1-2"/>
    <property type="match status" value="1"/>
</dbReference>
<feature type="binding site" evidence="12">
    <location>
        <position position="14"/>
    </location>
    <ligand>
        <name>Mn(2+)</name>
        <dbReference type="ChEBI" id="CHEBI:29035"/>
    </ligand>
</feature>
<dbReference type="OrthoDB" id="9804858at2"/>
<keyword evidence="10 12" id="KW-0464">Manganese</keyword>
<dbReference type="GO" id="GO:0003985">
    <property type="term" value="F:acetyl-CoA C-acetyltransferase activity"/>
    <property type="evidence" value="ECO:0007669"/>
    <property type="project" value="UniProtKB-UniRule"/>
</dbReference>
<dbReference type="Gene3D" id="3.20.20.70">
    <property type="entry name" value="Aldolase class I"/>
    <property type="match status" value="1"/>
</dbReference>
<dbReference type="EMBL" id="MKIE01000008">
    <property type="protein sequence ID" value="OHW61732.1"/>
    <property type="molecule type" value="Genomic_DNA"/>
</dbReference>
<keyword evidence="7 12" id="KW-0028">Amino-acid biosynthesis</keyword>
<dbReference type="InterPro" id="IPR002034">
    <property type="entry name" value="AIPM/Hcit_synth_CS"/>
</dbReference>
<dbReference type="NCBIfam" id="NF002086">
    <property type="entry name" value="PRK00915.1-3"/>
    <property type="match status" value="1"/>
</dbReference>
<reference evidence="14 15" key="1">
    <citation type="submission" date="2016-09" db="EMBL/GenBank/DDBJ databases">
        <title>Genome sequence of Eubacterium angustum.</title>
        <authorList>
            <person name="Poehlein A."/>
            <person name="Daniel R."/>
        </authorList>
    </citation>
    <scope>NUCLEOTIDE SEQUENCE [LARGE SCALE GENOMIC DNA]</scope>
    <source>
        <strain evidence="14 15">DSM 1989</strain>
    </source>
</reference>
<evidence type="ECO:0000256" key="10">
    <source>
        <dbReference type="ARBA" id="ARBA00023211"/>
    </source>
</evidence>
<dbReference type="Pfam" id="PF22617">
    <property type="entry name" value="HCS_D2"/>
    <property type="match status" value="1"/>
</dbReference>
<proteinExistence type="inferred from homology"/>
<comment type="cofactor">
    <cofactor evidence="12">
        <name>Mn(2+)</name>
        <dbReference type="ChEBI" id="CHEBI:29035"/>
    </cofactor>
</comment>
<dbReference type="PROSITE" id="PS00815">
    <property type="entry name" value="AIPM_HOMOCIT_SYNTH_1"/>
    <property type="match status" value="1"/>
</dbReference>
<comment type="caution">
    <text evidence="14">The sequence shown here is derived from an EMBL/GenBank/DDBJ whole genome shotgun (WGS) entry which is preliminary data.</text>
</comment>
<dbReference type="Gene3D" id="1.10.238.260">
    <property type="match status" value="1"/>
</dbReference>
<keyword evidence="15" id="KW-1185">Reference proteome</keyword>
<dbReference type="GO" id="GO:0030145">
    <property type="term" value="F:manganese ion binding"/>
    <property type="evidence" value="ECO:0007669"/>
    <property type="project" value="UniProtKB-UniRule"/>
</dbReference>
<dbReference type="PROSITE" id="PS00816">
    <property type="entry name" value="AIPM_HOMOCIT_SYNTH_2"/>
    <property type="match status" value="1"/>
</dbReference>
<dbReference type="NCBIfam" id="NF002088">
    <property type="entry name" value="PRK00915.1-5"/>
    <property type="match status" value="1"/>
</dbReference>
<keyword evidence="5 12" id="KW-0432">Leucine biosynthesis</keyword>
<evidence type="ECO:0000256" key="12">
    <source>
        <dbReference type="HAMAP-Rule" id="MF_01025"/>
    </source>
</evidence>
<accession>A0A1S1V566</accession>
<evidence type="ECO:0000256" key="2">
    <source>
        <dbReference type="ARBA" id="ARBA00009396"/>
    </source>
</evidence>
<comment type="subunit">
    <text evidence="12">Homodimer.</text>
</comment>
<dbReference type="PANTHER" id="PTHR10277:SF9">
    <property type="entry name" value="2-ISOPROPYLMALATE SYNTHASE 1, CHLOROPLASTIC-RELATED"/>
    <property type="match status" value="1"/>
</dbReference>
<dbReference type="Proteomes" id="UP000180254">
    <property type="component" value="Unassembled WGS sequence"/>
</dbReference>
<comment type="catalytic activity">
    <reaction evidence="12">
        <text>3-methyl-2-oxobutanoate + acetyl-CoA + H2O = (2S)-2-isopropylmalate + CoA + H(+)</text>
        <dbReference type="Rhea" id="RHEA:21524"/>
        <dbReference type="ChEBI" id="CHEBI:1178"/>
        <dbReference type="ChEBI" id="CHEBI:11851"/>
        <dbReference type="ChEBI" id="CHEBI:15377"/>
        <dbReference type="ChEBI" id="CHEBI:15378"/>
        <dbReference type="ChEBI" id="CHEBI:57287"/>
        <dbReference type="ChEBI" id="CHEBI:57288"/>
        <dbReference type="EC" id="2.3.3.13"/>
    </reaction>
</comment>
<keyword evidence="14" id="KW-0012">Acyltransferase</keyword>
<feature type="binding site" evidence="12">
    <location>
        <position position="202"/>
    </location>
    <ligand>
        <name>Mn(2+)</name>
        <dbReference type="ChEBI" id="CHEBI:29035"/>
    </ligand>
</feature>
<protein>
    <recommendedName>
        <fullName evidence="4 12">2-isopropylmalate synthase</fullName>
        <ecNumber evidence="3 12">2.3.3.13</ecNumber>
    </recommendedName>
    <alternativeName>
        <fullName evidence="12">Alpha-IPM synthase</fullName>
    </alternativeName>
    <alternativeName>
        <fullName evidence="12">Alpha-isopropylmalate synthase</fullName>
    </alternativeName>
</protein>
<dbReference type="InterPro" id="IPR000891">
    <property type="entry name" value="PYR_CT"/>
</dbReference>
<gene>
    <name evidence="14" type="primary">leuA_3</name>
    <name evidence="12" type="synonym">leuA</name>
    <name evidence="14" type="ORF">EUAN_19110</name>
</gene>
<evidence type="ECO:0000313" key="15">
    <source>
        <dbReference type="Proteomes" id="UP000180254"/>
    </source>
</evidence>
<comment type="pathway">
    <text evidence="1 12">Amino-acid biosynthesis; L-leucine biosynthesis; L-leucine from 3-methyl-2-oxobutanoate: step 1/4.</text>
</comment>
<evidence type="ECO:0000256" key="3">
    <source>
        <dbReference type="ARBA" id="ARBA00012973"/>
    </source>
</evidence>
<dbReference type="GO" id="GO:0003852">
    <property type="term" value="F:2-isopropylmalate synthase activity"/>
    <property type="evidence" value="ECO:0007669"/>
    <property type="project" value="UniProtKB-UniRule"/>
</dbReference>